<evidence type="ECO:0000313" key="2">
    <source>
        <dbReference type="EMBL" id="GAI35490.1"/>
    </source>
</evidence>
<comment type="caution">
    <text evidence="2">The sequence shown here is derived from an EMBL/GenBank/DDBJ whole genome shotgun (WGS) entry which is preliminary data.</text>
</comment>
<feature type="non-terminal residue" evidence="2">
    <location>
        <position position="253"/>
    </location>
</feature>
<sequence>INKAGNTGPICHSASGKKPAGNTLPNEGPGQDKDAGTSENIKGSISGMLISGGFDHGGKLPVKNILAGIKELKSKYPFLTIYIHTGFLDAKEAAALKSSGVDAVLVNLIGSLKAIREVYNLEDRTYSDYLDTIKVLKDQGLKVSPHIIIGLEDGKLSCEFKTVKDALALGVDSLVFVILKKASKTVDFTSSKVPDDDIIRLVKYARGLSGDIPLSFGCARPSGKNRHPLEIELIKAGIDSIAFPSERTIRFAV</sequence>
<organism evidence="2">
    <name type="scientific">marine sediment metagenome</name>
    <dbReference type="NCBI Taxonomy" id="412755"/>
    <lineage>
        <taxon>unclassified sequences</taxon>
        <taxon>metagenomes</taxon>
        <taxon>ecological metagenomes</taxon>
    </lineage>
</organism>
<dbReference type="InterPro" id="IPR058240">
    <property type="entry name" value="rSAM_sf"/>
</dbReference>
<feature type="region of interest" description="Disordered" evidence="1">
    <location>
        <begin position="1"/>
        <end position="38"/>
    </location>
</feature>
<feature type="non-terminal residue" evidence="2">
    <location>
        <position position="1"/>
    </location>
</feature>
<dbReference type="PANTHER" id="PTHR43288:SF2">
    <property type="entry name" value="RADICAL SAM CORE DOMAIN-CONTAINING PROTEIN"/>
    <property type="match status" value="1"/>
</dbReference>
<dbReference type="InterPro" id="IPR013785">
    <property type="entry name" value="Aldolase_TIM"/>
</dbReference>
<dbReference type="SUPFAM" id="SSF102114">
    <property type="entry name" value="Radical SAM enzymes"/>
    <property type="match status" value="1"/>
</dbReference>
<dbReference type="PANTHER" id="PTHR43288">
    <property type="entry name" value="BIOTIN SYNTHASE-RELATED PROTEIN, RADICAL SAM SUPERFAMILY"/>
    <property type="match status" value="1"/>
</dbReference>
<gene>
    <name evidence="2" type="ORF">S06H3_49477</name>
</gene>
<evidence type="ECO:0008006" key="3">
    <source>
        <dbReference type="Google" id="ProtNLM"/>
    </source>
</evidence>
<accession>X1P917</accession>
<dbReference type="AlphaFoldDB" id="X1P917"/>
<reference evidence="2" key="1">
    <citation type="journal article" date="2014" name="Front. Microbiol.">
        <title>High frequency of phylogenetically diverse reductive dehalogenase-homologous genes in deep subseafloor sedimentary metagenomes.</title>
        <authorList>
            <person name="Kawai M."/>
            <person name="Futagami T."/>
            <person name="Toyoda A."/>
            <person name="Takaki Y."/>
            <person name="Nishi S."/>
            <person name="Hori S."/>
            <person name="Arai W."/>
            <person name="Tsubouchi T."/>
            <person name="Morono Y."/>
            <person name="Uchiyama I."/>
            <person name="Ito T."/>
            <person name="Fujiyama A."/>
            <person name="Inagaki F."/>
            <person name="Takami H."/>
        </authorList>
    </citation>
    <scope>NUCLEOTIDE SEQUENCE</scope>
    <source>
        <strain evidence="2">Expedition CK06-06</strain>
    </source>
</reference>
<dbReference type="Gene3D" id="3.20.20.70">
    <property type="entry name" value="Aldolase class I"/>
    <property type="match status" value="1"/>
</dbReference>
<dbReference type="EMBL" id="BARV01031246">
    <property type="protein sequence ID" value="GAI35490.1"/>
    <property type="molecule type" value="Genomic_DNA"/>
</dbReference>
<proteinExistence type="predicted"/>
<evidence type="ECO:0000256" key="1">
    <source>
        <dbReference type="SAM" id="MobiDB-lite"/>
    </source>
</evidence>
<protein>
    <recommendedName>
        <fullName evidence="3">Radical SAM core domain-containing protein</fullName>
    </recommendedName>
</protein>
<dbReference type="CDD" id="cd01335">
    <property type="entry name" value="Radical_SAM"/>
    <property type="match status" value="1"/>
</dbReference>
<name>X1P917_9ZZZZ</name>